<evidence type="ECO:0000313" key="2">
    <source>
        <dbReference type="EMBL" id="KAK9158135.1"/>
    </source>
</evidence>
<gene>
    <name evidence="2" type="ORF">Scep_004709</name>
</gene>
<evidence type="ECO:0000313" key="3">
    <source>
        <dbReference type="Proteomes" id="UP001419268"/>
    </source>
</evidence>
<feature type="region of interest" description="Disordered" evidence="1">
    <location>
        <begin position="84"/>
        <end position="110"/>
    </location>
</feature>
<sequence>MCFIRGTVDIPHSRRSRYTRALPRLRPESAWRCRDSMTPTLWHPHSVVLDYLGTSLFLDPIDFYLPGLNILVFDRVQICSRSTRTGTIDATPPPAQPDVRPEVTGGGSDLDSGGRGIELKVCGLLHIHLLQRVLRQYQLLQYRVITSHHNYRHHQVLSDEHRSKTEGGKGNSRGREAVVEAEVWMGTKCSIWIGISAYLLGVWTARSFRQYISTIGQSAATTELRAGSCCCHARSGCYP</sequence>
<dbReference type="EMBL" id="JBBNAG010000002">
    <property type="protein sequence ID" value="KAK9158135.1"/>
    <property type="molecule type" value="Genomic_DNA"/>
</dbReference>
<reference evidence="2 3" key="1">
    <citation type="submission" date="2024-01" db="EMBL/GenBank/DDBJ databases">
        <title>Genome assemblies of Stephania.</title>
        <authorList>
            <person name="Yang L."/>
        </authorList>
    </citation>
    <scope>NUCLEOTIDE SEQUENCE [LARGE SCALE GENOMIC DNA]</scope>
    <source>
        <strain evidence="2">JXDWG</strain>
        <tissue evidence="2">Leaf</tissue>
    </source>
</reference>
<name>A0AAP0KTV4_9MAGN</name>
<evidence type="ECO:0000256" key="1">
    <source>
        <dbReference type="SAM" id="MobiDB-lite"/>
    </source>
</evidence>
<proteinExistence type="predicted"/>
<dbReference type="Proteomes" id="UP001419268">
    <property type="component" value="Unassembled WGS sequence"/>
</dbReference>
<comment type="caution">
    <text evidence="2">The sequence shown here is derived from an EMBL/GenBank/DDBJ whole genome shotgun (WGS) entry which is preliminary data.</text>
</comment>
<dbReference type="AlphaFoldDB" id="A0AAP0KTV4"/>
<protein>
    <submittedName>
        <fullName evidence="2">Uncharacterized protein</fullName>
    </submittedName>
</protein>
<keyword evidence="3" id="KW-1185">Reference proteome</keyword>
<accession>A0AAP0KTV4</accession>
<organism evidence="2 3">
    <name type="scientific">Stephania cephalantha</name>
    <dbReference type="NCBI Taxonomy" id="152367"/>
    <lineage>
        <taxon>Eukaryota</taxon>
        <taxon>Viridiplantae</taxon>
        <taxon>Streptophyta</taxon>
        <taxon>Embryophyta</taxon>
        <taxon>Tracheophyta</taxon>
        <taxon>Spermatophyta</taxon>
        <taxon>Magnoliopsida</taxon>
        <taxon>Ranunculales</taxon>
        <taxon>Menispermaceae</taxon>
        <taxon>Menispermoideae</taxon>
        <taxon>Cissampelideae</taxon>
        <taxon>Stephania</taxon>
    </lineage>
</organism>